<reference evidence="1 2" key="2">
    <citation type="submission" date="2014-03" db="EMBL/GenBank/DDBJ databases">
        <title>The Genome Sequence of Anncaliia algerae insect isolate PRA339.</title>
        <authorList>
            <consortium name="The Broad Institute Genome Sequencing Platform"/>
            <consortium name="The Broad Institute Genome Sequencing Center for Infectious Disease"/>
            <person name="Cuomo C."/>
            <person name="Becnel J."/>
            <person name="Sanscrainte N."/>
            <person name="Walker B."/>
            <person name="Young S.K."/>
            <person name="Zeng Q."/>
            <person name="Gargeya S."/>
            <person name="Fitzgerald M."/>
            <person name="Haas B."/>
            <person name="Abouelleil A."/>
            <person name="Alvarado L."/>
            <person name="Arachchi H.M."/>
            <person name="Berlin A.M."/>
            <person name="Chapman S.B."/>
            <person name="Dewar J."/>
            <person name="Goldberg J."/>
            <person name="Griggs A."/>
            <person name="Gujja S."/>
            <person name="Hansen M."/>
            <person name="Howarth C."/>
            <person name="Imamovic A."/>
            <person name="Larimer J."/>
            <person name="McCowan C."/>
            <person name="Murphy C."/>
            <person name="Neiman D."/>
            <person name="Pearson M."/>
            <person name="Priest M."/>
            <person name="Roberts A."/>
            <person name="Saif S."/>
            <person name="Shea T."/>
            <person name="Sisk P."/>
            <person name="Sykes S."/>
            <person name="Wortman J."/>
            <person name="Nusbaum C."/>
            <person name="Birren B."/>
        </authorList>
    </citation>
    <scope>NUCLEOTIDE SEQUENCE [LARGE SCALE GENOMIC DNA]</scope>
    <source>
        <strain evidence="1 2">PRA339</strain>
    </source>
</reference>
<dbReference type="STRING" id="1288291.A0A059F187"/>
<proteinExistence type="predicted"/>
<dbReference type="HOGENOM" id="CLU_059493_1_1_1"/>
<dbReference type="SFLD" id="SFLDS00003">
    <property type="entry name" value="Haloacid_Dehalogenase"/>
    <property type="match status" value="1"/>
</dbReference>
<dbReference type="EMBL" id="KK365159">
    <property type="protein sequence ID" value="KCZ80872.1"/>
    <property type="molecule type" value="Genomic_DNA"/>
</dbReference>
<dbReference type="GO" id="GO:0006206">
    <property type="term" value="P:pyrimidine nucleobase metabolic process"/>
    <property type="evidence" value="ECO:0007669"/>
    <property type="project" value="TreeGrafter"/>
</dbReference>
<dbReference type="OrthoDB" id="2195201at2759"/>
<dbReference type="GO" id="GO:0009166">
    <property type="term" value="P:nucleotide catabolic process"/>
    <property type="evidence" value="ECO:0007669"/>
    <property type="project" value="TreeGrafter"/>
</dbReference>
<dbReference type="GO" id="GO:0008252">
    <property type="term" value="F:nucleotidase activity"/>
    <property type="evidence" value="ECO:0007669"/>
    <property type="project" value="TreeGrafter"/>
</dbReference>
<protein>
    <submittedName>
        <fullName evidence="1">Pyrimidine 5'-nucleotidase</fullName>
    </submittedName>
</protein>
<dbReference type="Pfam" id="PF00702">
    <property type="entry name" value="Hydrolase"/>
    <property type="match status" value="1"/>
</dbReference>
<dbReference type="Gene3D" id="1.10.150.450">
    <property type="match status" value="1"/>
</dbReference>
<evidence type="ECO:0000313" key="2">
    <source>
        <dbReference type="Proteomes" id="UP000030655"/>
    </source>
</evidence>
<reference evidence="2" key="1">
    <citation type="submission" date="2013-02" db="EMBL/GenBank/DDBJ databases">
        <authorList>
            <consortium name="The Broad Institute Genome Sequencing Platform"/>
            <person name="Cuomo C."/>
            <person name="Becnel J."/>
            <person name="Sanscrainte N."/>
            <person name="Walker B."/>
            <person name="Young S.K."/>
            <person name="Zeng Q."/>
            <person name="Gargeya S."/>
            <person name="Fitzgerald M."/>
            <person name="Haas B."/>
            <person name="Abouelleil A."/>
            <person name="Alvarado L."/>
            <person name="Arachchi H.M."/>
            <person name="Berlin A.M."/>
            <person name="Chapman S.B."/>
            <person name="Dewar J."/>
            <person name="Goldberg J."/>
            <person name="Griggs A."/>
            <person name="Gujja S."/>
            <person name="Hansen M."/>
            <person name="Howarth C."/>
            <person name="Imamovic A."/>
            <person name="Larimer J."/>
            <person name="McCowan C."/>
            <person name="Murphy C."/>
            <person name="Neiman D."/>
            <person name="Pearson M."/>
            <person name="Priest M."/>
            <person name="Roberts A."/>
            <person name="Saif S."/>
            <person name="Shea T."/>
            <person name="Sisk P."/>
            <person name="Sykes S."/>
            <person name="Wortman J."/>
            <person name="Nusbaum C."/>
            <person name="Birren B."/>
        </authorList>
    </citation>
    <scope>NUCLEOTIDE SEQUENCE [LARGE SCALE GENOMIC DNA]</scope>
    <source>
        <strain evidence="2">PRA339</strain>
    </source>
</reference>
<dbReference type="InterPro" id="IPR052791">
    <property type="entry name" value="SSM1_domain"/>
</dbReference>
<dbReference type="InterPro" id="IPR036412">
    <property type="entry name" value="HAD-like_sf"/>
</dbReference>
<dbReference type="PANTHER" id="PTHR47438:SF1">
    <property type="entry name" value="PHOSPHATE METABOLISM PROTEIN 8-RELATED"/>
    <property type="match status" value="1"/>
</dbReference>
<dbReference type="Gene3D" id="3.40.50.1000">
    <property type="entry name" value="HAD superfamily/HAD-like"/>
    <property type="match status" value="1"/>
</dbReference>
<dbReference type="SUPFAM" id="SSF56784">
    <property type="entry name" value="HAD-like"/>
    <property type="match status" value="1"/>
</dbReference>
<dbReference type="InterPro" id="IPR023214">
    <property type="entry name" value="HAD_sf"/>
</dbReference>
<dbReference type="AlphaFoldDB" id="A0A059F187"/>
<sequence>MRFNTSSMVDDDKYIYIEELCDYKYKKSVEELFIFDIDETLYPFSEIMMMERRKKLIVFAEKLGLNPAQCVEKFAMYSHEYGCVMKGLINNYELTDWHKEVLYNPVDGTYMYLEHDRSLVDLIDKLNGTKICFTNGGKHHAREILTRIGLQNSFELIICCNFFIKNFLCKPQKEAYLMIEKSFDVGKQQIHFFDDRKVNIAVAAQLGWNAYHISAENEIKAYLAEFQKK</sequence>
<organism evidence="1 2">
    <name type="scientific">Anncaliia algerae PRA339</name>
    <dbReference type="NCBI Taxonomy" id="1288291"/>
    <lineage>
        <taxon>Eukaryota</taxon>
        <taxon>Fungi</taxon>
        <taxon>Fungi incertae sedis</taxon>
        <taxon>Microsporidia</taxon>
        <taxon>Tubulinosematoidea</taxon>
        <taxon>Tubulinosematidae</taxon>
        <taxon>Anncaliia</taxon>
    </lineage>
</organism>
<gene>
    <name evidence="1" type="ORF">H312_01700</name>
</gene>
<accession>A0A059F187</accession>
<keyword evidence="2" id="KW-1185">Reference proteome</keyword>
<evidence type="ECO:0000313" key="1">
    <source>
        <dbReference type="EMBL" id="KCZ80872.1"/>
    </source>
</evidence>
<name>A0A059F187_9MICR</name>
<dbReference type="VEuPathDB" id="MicrosporidiaDB:H312_01700"/>
<dbReference type="PANTHER" id="PTHR47438">
    <property type="entry name" value="PHOSPHATE METABOLISM PROTEIN 8-RELATED"/>
    <property type="match status" value="1"/>
</dbReference>
<dbReference type="SFLD" id="SFLDG01129">
    <property type="entry name" value="C1.5:_HAD__Beta-PGM__Phosphata"/>
    <property type="match status" value="1"/>
</dbReference>
<dbReference type="Proteomes" id="UP000030655">
    <property type="component" value="Unassembled WGS sequence"/>
</dbReference>